<sequence length="82" mass="9288">MSRKPKLEDLKPGQRIRVRSAGYHNVKSGALVRIMNISKFDGDLLVKGPCKFPFAVNVNGSREMIDEQYVEFADVLHIAKEK</sequence>
<reference evidence="1 2" key="1">
    <citation type="submission" date="2016-04" db="EMBL/GenBank/DDBJ databases">
        <title>Complete genome of Pseudomonas fluorescens phage VSW-3.</title>
        <authorList>
            <person name="Zhang C.-J."/>
            <person name="Wei Y.-L."/>
            <person name="Ji X.-L."/>
        </authorList>
    </citation>
    <scope>NUCLEOTIDE SEQUENCE [LARGE SCALE GENOMIC DNA]</scope>
</reference>
<evidence type="ECO:0000313" key="2">
    <source>
        <dbReference type="Proteomes" id="UP000222360"/>
    </source>
</evidence>
<proteinExistence type="predicted"/>
<dbReference type="EMBL" id="KX066068">
    <property type="protein sequence ID" value="ANH51119.1"/>
    <property type="molecule type" value="Genomic_DNA"/>
</dbReference>
<keyword evidence="2" id="KW-1185">Reference proteome</keyword>
<accession>A0A173GDI9</accession>
<organism evidence="1 2">
    <name type="scientific">Pseudomonas phage VSW-3</name>
    <dbReference type="NCBI Taxonomy" id="1852562"/>
    <lineage>
        <taxon>Viruses</taxon>
        <taxon>Duplodnaviria</taxon>
        <taxon>Heunggongvirae</taxon>
        <taxon>Uroviricota</taxon>
        <taxon>Caudoviricetes</taxon>
        <taxon>Autographivirales</taxon>
        <taxon>Autonotataviridae</taxon>
        <taxon>Napahaivirus</taxon>
        <taxon>Napahaivirus VSW3</taxon>
    </lineage>
</organism>
<gene>
    <name evidence="1" type="ORF">VSW3_44</name>
</gene>
<protein>
    <submittedName>
        <fullName evidence="1">Uncharacterized protein</fullName>
    </submittedName>
</protein>
<dbReference type="Proteomes" id="UP000222360">
    <property type="component" value="Segment"/>
</dbReference>
<evidence type="ECO:0000313" key="1">
    <source>
        <dbReference type="EMBL" id="ANH51119.1"/>
    </source>
</evidence>
<name>A0A173GDI9_9CAUD</name>